<proteinExistence type="predicted"/>
<dbReference type="Proteomes" id="UP000326505">
    <property type="component" value="Chromosome"/>
</dbReference>
<dbReference type="KEGG" id="sspb:CP982_18165"/>
<feature type="region of interest" description="Disordered" evidence="1">
    <location>
        <begin position="26"/>
        <end position="61"/>
    </location>
</feature>
<organism evidence="2 3">
    <name type="scientific">Streptomyces spectabilis</name>
    <dbReference type="NCBI Taxonomy" id="68270"/>
    <lineage>
        <taxon>Bacteria</taxon>
        <taxon>Bacillati</taxon>
        <taxon>Actinomycetota</taxon>
        <taxon>Actinomycetes</taxon>
        <taxon>Kitasatosporales</taxon>
        <taxon>Streptomycetaceae</taxon>
        <taxon>Streptomyces</taxon>
    </lineage>
</organism>
<dbReference type="AlphaFoldDB" id="A0A5P2X7G5"/>
<gene>
    <name evidence="2" type="ORF">CP982_18165</name>
</gene>
<evidence type="ECO:0000313" key="3">
    <source>
        <dbReference type="Proteomes" id="UP000326505"/>
    </source>
</evidence>
<dbReference type="EMBL" id="CP023690">
    <property type="protein sequence ID" value="QEV60408.1"/>
    <property type="molecule type" value="Genomic_DNA"/>
</dbReference>
<protein>
    <submittedName>
        <fullName evidence="2">Uncharacterized protein</fullName>
    </submittedName>
</protein>
<accession>A0A5P2X7G5</accession>
<evidence type="ECO:0000313" key="2">
    <source>
        <dbReference type="EMBL" id="QEV60408.1"/>
    </source>
</evidence>
<sequence>MDPLFGAPRLVLKRRTGWVFQPLRRLRSGGLGAEPPGREGAGQGRAARAPPAPTHEQDTPP</sequence>
<name>A0A5P2X7G5_STRST</name>
<evidence type="ECO:0000256" key="1">
    <source>
        <dbReference type="SAM" id="MobiDB-lite"/>
    </source>
</evidence>
<reference evidence="2 3" key="1">
    <citation type="submission" date="2017-09" db="EMBL/GenBank/DDBJ databases">
        <authorList>
            <person name="Lee N."/>
            <person name="Cho B.-K."/>
        </authorList>
    </citation>
    <scope>NUCLEOTIDE SEQUENCE [LARGE SCALE GENOMIC DNA]</scope>
    <source>
        <strain evidence="2 3">ATCC 27465</strain>
    </source>
</reference>